<protein>
    <recommendedName>
        <fullName evidence="1">nitrile hydratase</fullName>
        <ecNumber evidence="1">4.2.1.84</ecNumber>
    </recommendedName>
</protein>
<comment type="caution">
    <text evidence="8">The sequence shown here is derived from an EMBL/GenBank/DDBJ whole genome shotgun (WGS) entry which is preliminary data.</text>
</comment>
<accession>A0A814KEX5</accession>
<dbReference type="AlphaFoldDB" id="A0A814KEX5"/>
<evidence type="ECO:0000256" key="4">
    <source>
        <dbReference type="ARBA" id="ARBA00044877"/>
    </source>
</evidence>
<evidence type="ECO:0000256" key="3">
    <source>
        <dbReference type="ARBA" id="ARBA00023239"/>
    </source>
</evidence>
<evidence type="ECO:0000256" key="1">
    <source>
        <dbReference type="ARBA" id="ARBA00013079"/>
    </source>
</evidence>
<dbReference type="Pfam" id="PF02979">
    <property type="entry name" value="NHase_alpha"/>
    <property type="match status" value="1"/>
</dbReference>
<dbReference type="Gene3D" id="3.90.330.10">
    <property type="entry name" value="Nitrile hydratase alpha /Thiocyanate hydrolase gamma"/>
    <property type="match status" value="1"/>
</dbReference>
<keyword evidence="3" id="KW-0456">Lyase</keyword>
<dbReference type="GO" id="GO:0018822">
    <property type="term" value="F:nitrile hydratase activity"/>
    <property type="evidence" value="ECO:0007669"/>
    <property type="project" value="UniProtKB-EC"/>
</dbReference>
<evidence type="ECO:0000259" key="5">
    <source>
        <dbReference type="Pfam" id="PF02211"/>
    </source>
</evidence>
<dbReference type="InterPro" id="IPR036648">
    <property type="entry name" value="CN_Hdrase_a/SCN_Hdrase_g_sf"/>
</dbReference>
<feature type="domain" description="Nitrile hydratase beta subunit" evidence="5">
    <location>
        <begin position="57"/>
        <end position="157"/>
    </location>
</feature>
<dbReference type="EC" id="4.2.1.84" evidence="1"/>
<dbReference type="Pfam" id="PF02211">
    <property type="entry name" value="NHase_beta_C"/>
    <property type="match status" value="1"/>
</dbReference>
<reference evidence="8" key="1">
    <citation type="submission" date="2021-02" db="EMBL/GenBank/DDBJ databases">
        <authorList>
            <person name="Nowell W R."/>
        </authorList>
    </citation>
    <scope>NUCLEOTIDE SEQUENCE</scope>
</reference>
<organism evidence="8 9">
    <name type="scientific">Rotaria sordida</name>
    <dbReference type="NCBI Taxonomy" id="392033"/>
    <lineage>
        <taxon>Eukaryota</taxon>
        <taxon>Metazoa</taxon>
        <taxon>Spiralia</taxon>
        <taxon>Gnathifera</taxon>
        <taxon>Rotifera</taxon>
        <taxon>Eurotatoria</taxon>
        <taxon>Bdelloidea</taxon>
        <taxon>Philodinida</taxon>
        <taxon>Philodinidae</taxon>
        <taxon>Rotaria</taxon>
    </lineage>
</organism>
<sequence>MNADMLRKGIESIDKSIYNKLSYYERWAISITKHCLESGVLTQEDLNKKYGLPLHSTDEQLFHIGDKVRVRHENYATRWIKPHLRTPGYLYGKVGIIERCCGSYSNAEYFAYDNTDSTTIHYQPLYRVRFNQKDIWNHYEGDTNDTIDVDIYQHWLMPASQSDSSIEENKDEDYQKYNFDHQHKDHDHDHIHEARAIIEQTAIDREGIPLPAQHLAESLISALIDKNIINHEELRKQIEINQASVIELRGANIVVEAWLNPEFKERLLKDGTNTIMEFLKLDKKSDDLIVVENTDKIHNLIVCTLCSCYPRQILGIPPGCLCLVNCLMCTNCNDIALSFNNPAAFPPNCEGKFVEANVCQVVFRMNYLTKEIHLNFTGGDDQIGNYHLDLSVQNKFDEPTIMNANITYICKTVADCAKVFYKSTIQTLIQNEPIINKIRAELFDPMVTNVQQCSNNQDQPITCQNGYGCHGYEIIENGKADFEGECRNASTVTIFPRLYFSITLVQGDPPLSSDWNHLGFTCNKQNLCNSRQQIKKMVALANDFYPWELIDIDFLHSIHI</sequence>
<gene>
    <name evidence="8" type="ORF">SEV965_LOCUS13332</name>
</gene>
<dbReference type="Proteomes" id="UP000663889">
    <property type="component" value="Unassembled WGS sequence"/>
</dbReference>
<evidence type="ECO:0000259" key="7">
    <source>
        <dbReference type="Pfam" id="PF21006"/>
    </source>
</evidence>
<name>A0A814KEX5_9BILA</name>
<comment type="catalytic activity">
    <reaction evidence="4">
        <text>an aliphatic primary amide = an aliphatic nitrile + H2O</text>
        <dbReference type="Rhea" id="RHEA:12673"/>
        <dbReference type="ChEBI" id="CHEBI:15377"/>
        <dbReference type="ChEBI" id="CHEBI:65285"/>
        <dbReference type="ChEBI" id="CHEBI:80291"/>
        <dbReference type="EC" id="4.2.1.84"/>
    </reaction>
</comment>
<dbReference type="EMBL" id="CAJNOU010000627">
    <property type="protein sequence ID" value="CAF1050896.1"/>
    <property type="molecule type" value="Genomic_DNA"/>
</dbReference>
<evidence type="ECO:0000256" key="2">
    <source>
        <dbReference type="ARBA" id="ARBA00022723"/>
    </source>
</evidence>
<dbReference type="InterPro" id="IPR042262">
    <property type="entry name" value="CN_hydtase_beta_C"/>
</dbReference>
<dbReference type="InterPro" id="IPR049054">
    <property type="entry name" value="CN_hydtase_beta-like_N"/>
</dbReference>
<dbReference type="Pfam" id="PF21006">
    <property type="entry name" value="NHase_beta_N"/>
    <property type="match status" value="1"/>
</dbReference>
<dbReference type="Gene3D" id="2.30.30.50">
    <property type="match status" value="1"/>
</dbReference>
<dbReference type="InterPro" id="IPR004232">
    <property type="entry name" value="CN_Hdrtase_a/SCN_Hdrlase_g"/>
</dbReference>
<dbReference type="GO" id="GO:0046914">
    <property type="term" value="F:transition metal ion binding"/>
    <property type="evidence" value="ECO:0007669"/>
    <property type="project" value="InterPro"/>
</dbReference>
<keyword evidence="2" id="KW-0479">Metal-binding</keyword>
<evidence type="ECO:0000313" key="8">
    <source>
        <dbReference type="EMBL" id="CAF1050896.1"/>
    </source>
</evidence>
<evidence type="ECO:0000313" key="9">
    <source>
        <dbReference type="Proteomes" id="UP000663889"/>
    </source>
</evidence>
<proteinExistence type="predicted"/>
<evidence type="ECO:0000259" key="6">
    <source>
        <dbReference type="Pfam" id="PF02979"/>
    </source>
</evidence>
<dbReference type="SUPFAM" id="SSF50090">
    <property type="entry name" value="Electron transport accessory proteins"/>
    <property type="match status" value="1"/>
</dbReference>
<feature type="domain" description="Nitrile hydratase alpha/Thiocyanate hydrolase gamma" evidence="6">
    <location>
        <begin position="215"/>
        <end position="318"/>
    </location>
</feature>
<dbReference type="Gene3D" id="1.10.472.20">
    <property type="entry name" value="Nitrile hydratase, beta subunit"/>
    <property type="match status" value="1"/>
</dbReference>
<dbReference type="InterPro" id="IPR008990">
    <property type="entry name" value="Elect_transpt_acc-like_dom_sf"/>
</dbReference>
<feature type="domain" description="Nitrile hydratase beta subunit-like N-terminal" evidence="7">
    <location>
        <begin position="2"/>
        <end position="51"/>
    </location>
</feature>
<dbReference type="InterPro" id="IPR024690">
    <property type="entry name" value="CN_hydtase_beta_dom_C"/>
</dbReference>
<dbReference type="SUPFAM" id="SSF56209">
    <property type="entry name" value="Nitrile hydratase alpha chain"/>
    <property type="match status" value="1"/>
</dbReference>